<dbReference type="Gene3D" id="1.25.40.10">
    <property type="entry name" value="Tetratricopeptide repeat domain"/>
    <property type="match status" value="1"/>
</dbReference>
<protein>
    <submittedName>
        <fullName evidence="6">Beta_helix domain-containing protein</fullName>
    </submittedName>
</protein>
<evidence type="ECO:0000256" key="3">
    <source>
        <dbReference type="SAM" id="MobiDB-lite"/>
    </source>
</evidence>
<reference evidence="6 7" key="2">
    <citation type="submission" date="2024-03" db="EMBL/GenBank/DDBJ databases">
        <title>Complete genome sequence of the green alga Chloropicon roscoffensis RCC1871.</title>
        <authorList>
            <person name="Lemieux C."/>
            <person name="Pombert J.-F."/>
            <person name="Otis C."/>
            <person name="Turmel M."/>
        </authorList>
    </citation>
    <scope>NUCLEOTIDE SEQUENCE [LARGE SCALE GENOMIC DNA]</scope>
    <source>
        <strain evidence="6 7">RCC1871</strain>
    </source>
</reference>
<dbReference type="EMBL" id="HBHZ01007443">
    <property type="protein sequence ID" value="CAE0192671.1"/>
    <property type="molecule type" value="Transcribed_RNA"/>
</dbReference>
<dbReference type="PANTHER" id="PTHR22904:SF523">
    <property type="entry name" value="STRESS-INDUCED-PHOSPHOPROTEIN 1"/>
    <property type="match status" value="1"/>
</dbReference>
<dbReference type="Gene3D" id="2.160.20.10">
    <property type="entry name" value="Single-stranded right-handed beta-helix, Pectin lyase-like"/>
    <property type="match status" value="1"/>
</dbReference>
<evidence type="ECO:0000256" key="2">
    <source>
        <dbReference type="ARBA" id="ARBA00022803"/>
    </source>
</evidence>
<gene>
    <name evidence="5" type="ORF">CROS1456_LOCUS5761</name>
    <name evidence="6" type="ORF">HKI87_03g19520</name>
</gene>
<evidence type="ECO:0000313" key="7">
    <source>
        <dbReference type="Proteomes" id="UP001472866"/>
    </source>
</evidence>
<dbReference type="AlphaFoldDB" id="A0A7S3CF82"/>
<evidence type="ECO:0000259" key="4">
    <source>
        <dbReference type="Pfam" id="PF13229"/>
    </source>
</evidence>
<feature type="domain" description="Right handed beta helix" evidence="4">
    <location>
        <begin position="388"/>
        <end position="529"/>
    </location>
</feature>
<name>A0A7S3CF82_9CHLO</name>
<proteinExistence type="predicted"/>
<evidence type="ECO:0000313" key="6">
    <source>
        <dbReference type="EMBL" id="WZN60423.1"/>
    </source>
</evidence>
<keyword evidence="2" id="KW-0802">TPR repeat</keyword>
<organism evidence="5">
    <name type="scientific">Chloropicon roscoffensis</name>
    <dbReference type="NCBI Taxonomy" id="1461544"/>
    <lineage>
        <taxon>Eukaryota</taxon>
        <taxon>Viridiplantae</taxon>
        <taxon>Chlorophyta</taxon>
        <taxon>Chloropicophyceae</taxon>
        <taxon>Chloropicales</taxon>
        <taxon>Chloropicaceae</taxon>
        <taxon>Chloropicon</taxon>
    </lineage>
</organism>
<dbReference type="InterPro" id="IPR039448">
    <property type="entry name" value="Beta_helix"/>
</dbReference>
<accession>A0A7S3CF82</accession>
<dbReference type="GO" id="GO:0051879">
    <property type="term" value="F:Hsp90 protein binding"/>
    <property type="evidence" value="ECO:0007669"/>
    <property type="project" value="TreeGrafter"/>
</dbReference>
<reference evidence="5" key="1">
    <citation type="submission" date="2021-01" db="EMBL/GenBank/DDBJ databases">
        <authorList>
            <person name="Corre E."/>
            <person name="Pelletier E."/>
            <person name="Niang G."/>
            <person name="Scheremetjew M."/>
            <person name="Finn R."/>
            <person name="Kale V."/>
            <person name="Holt S."/>
            <person name="Cochrane G."/>
            <person name="Meng A."/>
            <person name="Brown T."/>
            <person name="Cohen L."/>
        </authorList>
    </citation>
    <scope>NUCLEOTIDE SEQUENCE</scope>
    <source>
        <strain evidence="5">RCC1871</strain>
    </source>
</reference>
<sequence length="602" mass="65288">MAALSLREKLAARWAGRGEGPEVEDALRRGDVLGRETLEARRRAAGEAPRTKQQNEVHHDEEEEEELVYHEVWCSGKKEMEEPAVSDPNLVDLKDAARDAIQEGDYETAEELYTRGLALVNKVAGAEAEDKSAARDAAAVIYSNRSFARTKLRFWLEAVSDGYAAHELRPDWPKPYYRIAQAKSGQREYRGAIAACRQGQKTLDDAGSRSTEFSRLADSIAAEAFLAGSLAGFDGRLLHVRSAGEEAWLGREAPANPLIDGEGVEGAATNDDNMNAAVVAARKKGELIASGGGPLSFRSVEEALQEARDGDRVLLLRGIHNTGGATIFVDKRVLIRSEGTLEETTIDHRGNSPIFRLTRTCVLQNVDVDMTGFREALFVYGGPEVSPIVEHCRFRSSGGDAINVAGRASPLFRRCEVAGCKKVGLKLFGGAGGEYIDLRIRSCQQQALRMMEDSGAKFYGCEFTDNAEEGVVLMGNSQASLRGCRVVGNKGPAFDVSGSARIHCEGCKAEGNVGGLWLWESAKAAVHQCELSGGSSHAVLADGSSLPSITDSTVRGMVQATEEAWEGICGDTNHLVEPLESVELPPEEGPFKFEPVWYERKQ</sequence>
<dbReference type="SUPFAM" id="SSF48452">
    <property type="entry name" value="TPR-like"/>
    <property type="match status" value="1"/>
</dbReference>
<keyword evidence="1" id="KW-0677">Repeat</keyword>
<dbReference type="InterPro" id="IPR011050">
    <property type="entry name" value="Pectin_lyase_fold/virulence"/>
</dbReference>
<dbReference type="PANTHER" id="PTHR22904">
    <property type="entry name" value="TPR REPEAT CONTAINING PROTEIN"/>
    <property type="match status" value="1"/>
</dbReference>
<dbReference type="InterPro" id="IPR012334">
    <property type="entry name" value="Pectin_lyas_fold"/>
</dbReference>
<feature type="compositionally biased region" description="Basic and acidic residues" evidence="3">
    <location>
        <begin position="25"/>
        <end position="60"/>
    </location>
</feature>
<feature type="region of interest" description="Disordered" evidence="3">
    <location>
        <begin position="15"/>
        <end position="64"/>
    </location>
</feature>
<keyword evidence="7" id="KW-1185">Reference proteome</keyword>
<dbReference type="Proteomes" id="UP001472866">
    <property type="component" value="Chromosome 03"/>
</dbReference>
<evidence type="ECO:0000256" key="1">
    <source>
        <dbReference type="ARBA" id="ARBA00022737"/>
    </source>
</evidence>
<dbReference type="Pfam" id="PF13229">
    <property type="entry name" value="Beta_helix"/>
    <property type="match status" value="1"/>
</dbReference>
<dbReference type="EMBL" id="CP151503">
    <property type="protein sequence ID" value="WZN60423.1"/>
    <property type="molecule type" value="Genomic_DNA"/>
</dbReference>
<evidence type="ECO:0000313" key="5">
    <source>
        <dbReference type="EMBL" id="CAE0192671.1"/>
    </source>
</evidence>
<dbReference type="InterPro" id="IPR011990">
    <property type="entry name" value="TPR-like_helical_dom_sf"/>
</dbReference>
<dbReference type="SUPFAM" id="SSF51126">
    <property type="entry name" value="Pectin lyase-like"/>
    <property type="match status" value="1"/>
</dbReference>